<keyword evidence="2" id="KW-1185">Reference proteome</keyword>
<comment type="caution">
    <text evidence="1">The sequence shown here is derived from an EMBL/GenBank/DDBJ whole genome shotgun (WGS) entry which is preliminary data.</text>
</comment>
<gene>
    <name evidence="1" type="ORF">PACLA_8A017706</name>
</gene>
<dbReference type="Proteomes" id="UP001152795">
    <property type="component" value="Unassembled WGS sequence"/>
</dbReference>
<dbReference type="EMBL" id="CACRXK020001413">
    <property type="protein sequence ID" value="CAB3988975.1"/>
    <property type="molecule type" value="Genomic_DNA"/>
</dbReference>
<evidence type="ECO:0000313" key="2">
    <source>
        <dbReference type="Proteomes" id="UP001152795"/>
    </source>
</evidence>
<organism evidence="1 2">
    <name type="scientific">Paramuricea clavata</name>
    <name type="common">Red gorgonian</name>
    <name type="synonym">Violescent sea-whip</name>
    <dbReference type="NCBI Taxonomy" id="317549"/>
    <lineage>
        <taxon>Eukaryota</taxon>
        <taxon>Metazoa</taxon>
        <taxon>Cnidaria</taxon>
        <taxon>Anthozoa</taxon>
        <taxon>Octocorallia</taxon>
        <taxon>Malacalcyonacea</taxon>
        <taxon>Plexauridae</taxon>
        <taxon>Paramuricea</taxon>
    </lineage>
</organism>
<dbReference type="AlphaFoldDB" id="A0A7D9DMP8"/>
<sequence length="154" mass="17049">MEKLAAISSDLVNSPNIQDFDGVVVATDTEEVVTFGDIDHHNLAPCNHEEADTRILLHVKNAVDCGHRKAGKVNIPSLLNSVRLSLCNQDDPSEDLLNAVERYVVLLYDKTTSLSNVNEARRHLFTKKTCPSENLPPTKDALHQHIKRAIFQGG</sequence>
<protein>
    <submittedName>
        <fullName evidence="1">Uncharacterized protein</fullName>
    </submittedName>
</protein>
<dbReference type="OrthoDB" id="8120493at2759"/>
<accession>A0A7D9DMP8</accession>
<name>A0A7D9DMP8_PARCT</name>
<reference evidence="1" key="1">
    <citation type="submission" date="2020-04" db="EMBL/GenBank/DDBJ databases">
        <authorList>
            <person name="Alioto T."/>
            <person name="Alioto T."/>
            <person name="Gomez Garrido J."/>
        </authorList>
    </citation>
    <scope>NUCLEOTIDE SEQUENCE</scope>
    <source>
        <strain evidence="1">A484AB</strain>
    </source>
</reference>
<proteinExistence type="predicted"/>
<evidence type="ECO:0000313" key="1">
    <source>
        <dbReference type="EMBL" id="CAB3988975.1"/>
    </source>
</evidence>